<comment type="caution">
    <text evidence="1">The sequence shown here is derived from an EMBL/GenBank/DDBJ whole genome shotgun (WGS) entry which is preliminary data.</text>
</comment>
<protein>
    <submittedName>
        <fullName evidence="1">AvrD family protein</fullName>
    </submittedName>
</protein>
<reference evidence="2" key="1">
    <citation type="journal article" date="2019" name="Int. J. Syst. Evol. Microbiol.">
        <title>The Global Catalogue of Microorganisms (GCM) 10K type strain sequencing project: providing services to taxonomists for standard genome sequencing and annotation.</title>
        <authorList>
            <consortium name="The Broad Institute Genomics Platform"/>
            <consortium name="The Broad Institute Genome Sequencing Center for Infectious Disease"/>
            <person name="Wu L."/>
            <person name="Ma J."/>
        </authorList>
    </citation>
    <scope>NUCLEOTIDE SEQUENCE [LARGE SCALE GENOMIC DNA]</scope>
    <source>
        <strain evidence="2">JCM 16898</strain>
    </source>
</reference>
<gene>
    <name evidence="1" type="ORF">GCM10022222_20450</name>
</gene>
<evidence type="ECO:0000313" key="2">
    <source>
        <dbReference type="Proteomes" id="UP001500689"/>
    </source>
</evidence>
<sequence length="322" mass="34682">MAESTRLLLPSIDQYLGPAETRFFGAGYRRPEHTLSDISVTALPDGTGSISATAAVDYPKDWSRKGATDQPPHLSTVDVIVLGEKLASLYIQAAFGFSPEDPGIEALGTIRISAGSSPVEEELTGFPVEARAASTTDISTSAGVCTTFDCTIANLRLVISVRHPPAAQQHATTAVPDVTGSPSGRRLVATGWAERSNSTSEVIIDRATSTAAAQARFTPAPAERVGPQDLVIDAFVVALQLGQILLYELDRFDRADSNTLWMRQTEIQWSPQRRDVADRRAATTGIVSPRILNRGTDRWRVADIRGDVYGVSVRCAITHRVP</sequence>
<dbReference type="RefSeq" id="WP_344857878.1">
    <property type="nucleotide sequence ID" value="NZ_BAAAZN010000003.1"/>
</dbReference>
<keyword evidence="2" id="KW-1185">Reference proteome</keyword>
<evidence type="ECO:0000313" key="1">
    <source>
        <dbReference type="EMBL" id="GAA3536630.1"/>
    </source>
</evidence>
<accession>A0ABP6VMB6</accession>
<proteinExistence type="predicted"/>
<organism evidence="1 2">
    <name type="scientific">Amycolatopsis ultiminotia</name>
    <dbReference type="NCBI Taxonomy" id="543629"/>
    <lineage>
        <taxon>Bacteria</taxon>
        <taxon>Bacillati</taxon>
        <taxon>Actinomycetota</taxon>
        <taxon>Actinomycetes</taxon>
        <taxon>Pseudonocardiales</taxon>
        <taxon>Pseudonocardiaceae</taxon>
        <taxon>Amycolatopsis</taxon>
    </lineage>
</organism>
<dbReference type="EMBL" id="BAAAZN010000003">
    <property type="protein sequence ID" value="GAA3536630.1"/>
    <property type="molecule type" value="Genomic_DNA"/>
</dbReference>
<dbReference type="InterPro" id="IPR008799">
    <property type="entry name" value="Pseudomon_AvrD"/>
</dbReference>
<name>A0ABP6VMB6_9PSEU</name>
<dbReference type="Proteomes" id="UP001500689">
    <property type="component" value="Unassembled WGS sequence"/>
</dbReference>
<dbReference type="Pfam" id="PF05655">
    <property type="entry name" value="AvrD"/>
    <property type="match status" value="1"/>
</dbReference>